<feature type="compositionally biased region" description="Polar residues" evidence="1">
    <location>
        <begin position="35"/>
        <end position="53"/>
    </location>
</feature>
<accession>A0A0K8PJ22</accession>
<organism evidence="2 3">
    <name type="scientific">Streptomyces azureus</name>
    <dbReference type="NCBI Taxonomy" id="146537"/>
    <lineage>
        <taxon>Bacteria</taxon>
        <taxon>Bacillati</taxon>
        <taxon>Actinomycetota</taxon>
        <taxon>Actinomycetes</taxon>
        <taxon>Kitasatosporales</taxon>
        <taxon>Streptomycetaceae</taxon>
        <taxon>Streptomyces</taxon>
    </lineage>
</organism>
<evidence type="ECO:0000313" key="2">
    <source>
        <dbReference type="EMBL" id="GAP47389.1"/>
    </source>
</evidence>
<gene>
    <name evidence="2" type="ORF">SAZU_2126</name>
</gene>
<evidence type="ECO:0000256" key="1">
    <source>
        <dbReference type="SAM" id="MobiDB-lite"/>
    </source>
</evidence>
<feature type="compositionally biased region" description="Low complexity" evidence="1">
    <location>
        <begin position="148"/>
        <end position="168"/>
    </location>
</feature>
<feature type="compositionally biased region" description="Low complexity" evidence="1">
    <location>
        <begin position="61"/>
        <end position="85"/>
    </location>
</feature>
<feature type="region of interest" description="Disordered" evidence="1">
    <location>
        <begin position="1"/>
        <end position="172"/>
    </location>
</feature>
<dbReference type="EMBL" id="DF968232">
    <property type="protein sequence ID" value="GAP47389.1"/>
    <property type="molecule type" value="Genomic_DNA"/>
</dbReference>
<evidence type="ECO:0000313" key="3">
    <source>
        <dbReference type="Proteomes" id="UP000053859"/>
    </source>
</evidence>
<sequence length="195" mass="19822">MPTSGAVQAAATGMRPEKRVARSAPIRCMPMYQHTKPTTVTTTACHSSAEASTASGRRSHPAPSASSPAAADSSAATAHTVADSSRGPRGRSTGTASTANPTSPARAHTEKAMPAASVRPQPWTVQAPMATSNAPYSTARWGRRPSRRGTSTATTTGAQPTNTPGTAGSAVRSAAMTARLKPTMPTAASSTSRTH</sequence>
<feature type="compositionally biased region" description="Polar residues" evidence="1">
    <location>
        <begin position="92"/>
        <end position="103"/>
    </location>
</feature>
<dbReference type="AlphaFoldDB" id="A0A0K8PJ22"/>
<dbReference type="Proteomes" id="UP000053859">
    <property type="component" value="Unassembled WGS sequence"/>
</dbReference>
<protein>
    <submittedName>
        <fullName evidence="2">Uncharacterized protein</fullName>
    </submittedName>
</protein>
<name>A0A0K8PJ22_STRAJ</name>
<keyword evidence="3" id="KW-1185">Reference proteome</keyword>
<proteinExistence type="predicted"/>
<reference evidence="2" key="1">
    <citation type="journal article" date="2015" name="Genome Announc.">
        <title>Draft Genome Sequence of Thiostrepton-Producing Streptomyces azureus ATCC 14921.</title>
        <authorList>
            <person name="Sakihara K."/>
            <person name="Maeda J."/>
            <person name="Tashiro K."/>
            <person name="Fujino Y."/>
            <person name="Kuhara S."/>
            <person name="Ohshima T."/>
            <person name="Ogata S."/>
            <person name="Doi K."/>
        </authorList>
    </citation>
    <scope>NUCLEOTIDE SEQUENCE [LARGE SCALE GENOMIC DNA]</scope>
    <source>
        <strain evidence="2">ATCC14921</strain>
    </source>
</reference>